<dbReference type="PANTHER" id="PTHR43249">
    <property type="entry name" value="UDP-N-ACETYL-2-AMINO-2-DEOXY-D-GLUCURONATE OXIDASE"/>
    <property type="match status" value="1"/>
</dbReference>
<feature type="domain" description="GFO/IDH/MocA-like oxidoreductase" evidence="2">
    <location>
        <begin position="132"/>
        <end position="256"/>
    </location>
</feature>
<dbReference type="PANTHER" id="PTHR43249:SF1">
    <property type="entry name" value="D-GLUCOSIDE 3-DEHYDROGENASE"/>
    <property type="match status" value="1"/>
</dbReference>
<dbReference type="Pfam" id="PF01408">
    <property type="entry name" value="GFO_IDH_MocA"/>
    <property type="match status" value="1"/>
</dbReference>
<dbReference type="SUPFAM" id="SSF51735">
    <property type="entry name" value="NAD(P)-binding Rossmann-fold domains"/>
    <property type="match status" value="1"/>
</dbReference>
<sequence length="383" mass="43911">MVKIGVIGYGNIGSMHVRNFESGVFSNVQLTAVFDIDSEKIKKAENLYGNKLKYFTKEEDFFGSHEFDAVLVATPHYAHPVLAEKALDNGYHVLVEKPIGVYTKAVRRLYKKAAESDKIFGVVFNQRTNPLYQKVKDLVSSGELGTLKRINWIITDWYRTQAYYNSGTWRATWGGEGGGVLINQCPHQLDLFQWIFGMPKRVRGFAYFGKNRNIEVEDEVTAYFEYENGATGVFISSVSEVPGSNRLEITGDKGKVIIENSQIEFYRLRESEIEYNKNLKVQGFDKTGNFIMPEYWKCEVPVEKSDESQHVLVIKDWIDTIINGTPLLAPGTDAINELMISNAVYLSTFIDNWVEFPIDEDLFLEKLNERVRKSKYKVEKDYE</sequence>
<keyword evidence="4" id="KW-1185">Reference proteome</keyword>
<dbReference type="InterPro" id="IPR055170">
    <property type="entry name" value="GFO_IDH_MocA-like_dom"/>
</dbReference>
<dbReference type="Proteomes" id="UP000000845">
    <property type="component" value="Chromosome"/>
</dbReference>
<dbReference type="Gene3D" id="3.40.50.720">
    <property type="entry name" value="NAD(P)-binding Rossmann-like Domain"/>
    <property type="match status" value="1"/>
</dbReference>
<dbReference type="KEGG" id="str:Sterm_4052"/>
<name>D1AGD2_SEBTE</name>
<dbReference type="Gene3D" id="3.30.360.10">
    <property type="entry name" value="Dihydrodipicolinate Reductase, domain 2"/>
    <property type="match status" value="1"/>
</dbReference>
<proteinExistence type="predicted"/>
<dbReference type="GO" id="GO:0000166">
    <property type="term" value="F:nucleotide binding"/>
    <property type="evidence" value="ECO:0007669"/>
    <property type="project" value="InterPro"/>
</dbReference>
<accession>D1AGD2</accession>
<reference evidence="4" key="1">
    <citation type="submission" date="2009-09" db="EMBL/GenBank/DDBJ databases">
        <title>The complete chromosome of Sebaldella termitidis ATCC 33386.</title>
        <authorList>
            <consortium name="US DOE Joint Genome Institute (JGI-PGF)"/>
            <person name="Lucas S."/>
            <person name="Copeland A."/>
            <person name="Lapidus A."/>
            <person name="Glavina del Rio T."/>
            <person name="Dalin E."/>
            <person name="Tice H."/>
            <person name="Bruce D."/>
            <person name="Goodwin L."/>
            <person name="Pitluck S."/>
            <person name="Kyrpides N."/>
            <person name="Mavromatis K."/>
            <person name="Ivanova N."/>
            <person name="Mikhailova N."/>
            <person name="Sims D."/>
            <person name="Meincke L."/>
            <person name="Brettin T."/>
            <person name="Detter J.C."/>
            <person name="Han C."/>
            <person name="Larimer F."/>
            <person name="Land M."/>
            <person name="Hauser L."/>
            <person name="Markowitz V."/>
            <person name="Cheng J.F."/>
            <person name="Hugenholtz P."/>
            <person name="Woyke T."/>
            <person name="Wu D."/>
            <person name="Eisen J.A."/>
        </authorList>
    </citation>
    <scope>NUCLEOTIDE SEQUENCE [LARGE SCALE GENOMIC DNA]</scope>
    <source>
        <strain evidence="4">ATCC 33386 / NCTC 11300</strain>
    </source>
</reference>
<reference evidence="3 4" key="2">
    <citation type="journal article" date="2010" name="Stand. Genomic Sci.">
        <title>Complete genome sequence of Sebaldella termitidis type strain (NCTC 11300).</title>
        <authorList>
            <person name="Harmon-Smith M."/>
            <person name="Celia L."/>
            <person name="Chertkov O."/>
            <person name="Lapidus A."/>
            <person name="Copeland A."/>
            <person name="Glavina Del Rio T."/>
            <person name="Nolan M."/>
            <person name="Lucas S."/>
            <person name="Tice H."/>
            <person name="Cheng J.F."/>
            <person name="Han C."/>
            <person name="Detter J.C."/>
            <person name="Bruce D."/>
            <person name="Goodwin L."/>
            <person name="Pitluck S."/>
            <person name="Pati A."/>
            <person name="Liolios K."/>
            <person name="Ivanova N."/>
            <person name="Mavromatis K."/>
            <person name="Mikhailova N."/>
            <person name="Chen A."/>
            <person name="Palaniappan K."/>
            <person name="Land M."/>
            <person name="Hauser L."/>
            <person name="Chang Y.J."/>
            <person name="Jeffries C.D."/>
            <person name="Brettin T."/>
            <person name="Goker M."/>
            <person name="Beck B."/>
            <person name="Bristow J."/>
            <person name="Eisen J.A."/>
            <person name="Markowitz V."/>
            <person name="Hugenholtz P."/>
            <person name="Kyrpides N.C."/>
            <person name="Klenk H.P."/>
            <person name="Chen F."/>
        </authorList>
    </citation>
    <scope>NUCLEOTIDE SEQUENCE [LARGE SCALE GENOMIC DNA]</scope>
    <source>
        <strain evidence="4">ATCC 33386 / NCTC 11300</strain>
    </source>
</reference>
<dbReference type="SUPFAM" id="SSF55347">
    <property type="entry name" value="Glyceraldehyde-3-phosphate dehydrogenase-like, C-terminal domain"/>
    <property type="match status" value="1"/>
</dbReference>
<dbReference type="RefSeq" id="WP_012863459.1">
    <property type="nucleotide sequence ID" value="NC_013517.1"/>
</dbReference>
<evidence type="ECO:0000259" key="2">
    <source>
        <dbReference type="Pfam" id="PF22725"/>
    </source>
</evidence>
<gene>
    <name evidence="3" type="ordered locus">Sterm_4052</name>
</gene>
<organism evidence="3 4">
    <name type="scientific">Sebaldella termitidis (strain ATCC 33386 / NCTC 11300)</name>
    <dbReference type="NCBI Taxonomy" id="526218"/>
    <lineage>
        <taxon>Bacteria</taxon>
        <taxon>Fusobacteriati</taxon>
        <taxon>Fusobacteriota</taxon>
        <taxon>Fusobacteriia</taxon>
        <taxon>Fusobacteriales</taxon>
        <taxon>Leptotrichiaceae</taxon>
        <taxon>Sebaldella</taxon>
    </lineage>
</organism>
<dbReference type="HOGENOM" id="CLU_023194_1_0_0"/>
<protein>
    <submittedName>
        <fullName evidence="3">Oxidoreductase domain protein</fullName>
    </submittedName>
</protein>
<dbReference type="InterPro" id="IPR000683">
    <property type="entry name" value="Gfo/Idh/MocA-like_OxRdtase_N"/>
</dbReference>
<dbReference type="EMBL" id="CP001739">
    <property type="protein sequence ID" value="ACZ10884.1"/>
    <property type="molecule type" value="Genomic_DNA"/>
</dbReference>
<evidence type="ECO:0000313" key="4">
    <source>
        <dbReference type="Proteomes" id="UP000000845"/>
    </source>
</evidence>
<dbReference type="InterPro" id="IPR036291">
    <property type="entry name" value="NAD(P)-bd_dom_sf"/>
</dbReference>
<feature type="domain" description="Gfo/Idh/MocA-like oxidoreductase N-terminal" evidence="1">
    <location>
        <begin position="2"/>
        <end position="122"/>
    </location>
</feature>
<dbReference type="AlphaFoldDB" id="D1AGD2"/>
<dbReference type="InterPro" id="IPR052515">
    <property type="entry name" value="Gfo/Idh/MocA_Oxidoreductase"/>
</dbReference>
<evidence type="ECO:0000259" key="1">
    <source>
        <dbReference type="Pfam" id="PF01408"/>
    </source>
</evidence>
<evidence type="ECO:0000313" key="3">
    <source>
        <dbReference type="EMBL" id="ACZ10884.1"/>
    </source>
</evidence>
<dbReference type="Pfam" id="PF22725">
    <property type="entry name" value="GFO_IDH_MocA_C3"/>
    <property type="match status" value="1"/>
</dbReference>
<dbReference type="eggNOG" id="COG0673">
    <property type="taxonomic scope" value="Bacteria"/>
</dbReference>
<dbReference type="STRING" id="526218.Sterm_4052"/>